<dbReference type="EMBL" id="AP023359">
    <property type="protein sequence ID" value="BCJ64284.1"/>
    <property type="molecule type" value="Genomic_DNA"/>
</dbReference>
<evidence type="ECO:0000313" key="1">
    <source>
        <dbReference type="EMBL" id="BCJ64284.1"/>
    </source>
</evidence>
<keyword evidence="2" id="KW-1185">Reference proteome</keyword>
<dbReference type="Proteomes" id="UP000680866">
    <property type="component" value="Chromosome"/>
</dbReference>
<organism evidence="1 2">
    <name type="scientific">Polymorphospora rubra</name>
    <dbReference type="NCBI Taxonomy" id="338584"/>
    <lineage>
        <taxon>Bacteria</taxon>
        <taxon>Bacillati</taxon>
        <taxon>Actinomycetota</taxon>
        <taxon>Actinomycetes</taxon>
        <taxon>Micromonosporales</taxon>
        <taxon>Micromonosporaceae</taxon>
        <taxon>Polymorphospora</taxon>
    </lineage>
</organism>
<evidence type="ECO:0000313" key="2">
    <source>
        <dbReference type="Proteomes" id="UP000680866"/>
    </source>
</evidence>
<dbReference type="KEGG" id="pry:Prubr_13050"/>
<name>A0A810MUM9_9ACTN</name>
<dbReference type="RefSeq" id="WP_212822509.1">
    <property type="nucleotide sequence ID" value="NZ_AP023359.1"/>
</dbReference>
<protein>
    <submittedName>
        <fullName evidence="1">Uncharacterized protein</fullName>
    </submittedName>
</protein>
<proteinExistence type="predicted"/>
<gene>
    <name evidence="1" type="ORF">Prubr_13050</name>
</gene>
<accession>A0A810MUM9</accession>
<reference evidence="1" key="1">
    <citation type="submission" date="2020-08" db="EMBL/GenBank/DDBJ databases">
        <title>Whole genome shotgun sequence of Polymorphospora rubra NBRC 101157.</title>
        <authorList>
            <person name="Komaki H."/>
            <person name="Tamura T."/>
        </authorList>
    </citation>
    <scope>NUCLEOTIDE SEQUENCE</scope>
    <source>
        <strain evidence="1">NBRC 101157</strain>
    </source>
</reference>
<sequence>MATVTLIRANPVFQVYGETAWNVAVGDRDNYFGWSVRPFQARDSALLTGVAAHSDNNLNQSTDLIVRLSPNQGPVGSGGLIRITGVMVR</sequence>
<dbReference type="AlphaFoldDB" id="A0A810MUM9"/>